<gene>
    <name evidence="2" type="ORF">CEPIT_LOCUS35886</name>
</gene>
<protein>
    <submittedName>
        <fullName evidence="2">Uncharacterized protein</fullName>
    </submittedName>
</protein>
<dbReference type="Pfam" id="PF14223">
    <property type="entry name" value="Retrotran_gag_2"/>
    <property type="match status" value="1"/>
</dbReference>
<dbReference type="Proteomes" id="UP001152523">
    <property type="component" value="Unassembled WGS sequence"/>
</dbReference>
<proteinExistence type="predicted"/>
<dbReference type="PANTHER" id="PTHR47481">
    <property type="match status" value="1"/>
</dbReference>
<dbReference type="PANTHER" id="PTHR47481:SF35">
    <property type="entry name" value="ZINC FINGER, CCHC-TYPE-RELATED"/>
    <property type="match status" value="1"/>
</dbReference>
<dbReference type="GO" id="GO:0008270">
    <property type="term" value="F:zinc ion binding"/>
    <property type="evidence" value="ECO:0007669"/>
    <property type="project" value="InterPro"/>
</dbReference>
<reference evidence="2" key="1">
    <citation type="submission" date="2022-07" db="EMBL/GenBank/DDBJ databases">
        <authorList>
            <person name="Macas J."/>
            <person name="Novak P."/>
            <person name="Neumann P."/>
        </authorList>
    </citation>
    <scope>NUCLEOTIDE SEQUENCE</scope>
</reference>
<dbReference type="SUPFAM" id="SSF57756">
    <property type="entry name" value="Retrovirus zinc finger-like domains"/>
    <property type="match status" value="1"/>
</dbReference>
<evidence type="ECO:0000256" key="1">
    <source>
        <dbReference type="SAM" id="MobiDB-lite"/>
    </source>
</evidence>
<sequence>MADSEALLPFATLVHMITIKLTSSNYLLWRNQVETLLESQNLFGYINGSIPSPTISTSPTPDEQKLLAAWKTQDKRLVSLLLSSLTEEAMSQTLGCTTSAQVWAALASAFSLSSKSREIQLRDELQQLRRGSRTVTDYGNLFHTYCEQLAAIGSPVSQVDKIHWFCRGLGPSFTSFSLTQLKLVPLPALRDVIAEAESHALFMKSLEESVGASTVAFAAHSPPVPSRGHRSSRPPKQNSSQSHTSSGTRFASNPRRPRRPFVPRCQICKIDGHFANDCPDRFVRTGSASNAAQLAEAFNAVSLNSAESSDWYVDSGASSHMTADKSALDHTEPYTAQIHKRDRGS</sequence>
<dbReference type="GO" id="GO:0003676">
    <property type="term" value="F:nucleic acid binding"/>
    <property type="evidence" value="ECO:0007669"/>
    <property type="project" value="InterPro"/>
</dbReference>
<feature type="region of interest" description="Disordered" evidence="1">
    <location>
        <begin position="219"/>
        <end position="258"/>
    </location>
</feature>
<feature type="region of interest" description="Disordered" evidence="1">
    <location>
        <begin position="322"/>
        <end position="345"/>
    </location>
</feature>
<keyword evidence="3" id="KW-1185">Reference proteome</keyword>
<accession>A0AAV0FNM5</accession>
<evidence type="ECO:0000313" key="3">
    <source>
        <dbReference type="Proteomes" id="UP001152523"/>
    </source>
</evidence>
<comment type="caution">
    <text evidence="2">The sequence shown here is derived from an EMBL/GenBank/DDBJ whole genome shotgun (WGS) entry which is preliminary data.</text>
</comment>
<feature type="compositionally biased region" description="Polar residues" evidence="1">
    <location>
        <begin position="234"/>
        <end position="251"/>
    </location>
</feature>
<evidence type="ECO:0000313" key="2">
    <source>
        <dbReference type="EMBL" id="CAH9137250.1"/>
    </source>
</evidence>
<feature type="compositionally biased region" description="Basic and acidic residues" evidence="1">
    <location>
        <begin position="322"/>
        <end position="332"/>
    </location>
</feature>
<name>A0AAV0FNM5_9ASTE</name>
<dbReference type="InterPro" id="IPR036875">
    <property type="entry name" value="Znf_CCHC_sf"/>
</dbReference>
<organism evidence="2 3">
    <name type="scientific">Cuscuta epithymum</name>
    <dbReference type="NCBI Taxonomy" id="186058"/>
    <lineage>
        <taxon>Eukaryota</taxon>
        <taxon>Viridiplantae</taxon>
        <taxon>Streptophyta</taxon>
        <taxon>Embryophyta</taxon>
        <taxon>Tracheophyta</taxon>
        <taxon>Spermatophyta</taxon>
        <taxon>Magnoliopsida</taxon>
        <taxon>eudicotyledons</taxon>
        <taxon>Gunneridae</taxon>
        <taxon>Pentapetalae</taxon>
        <taxon>asterids</taxon>
        <taxon>lamiids</taxon>
        <taxon>Solanales</taxon>
        <taxon>Convolvulaceae</taxon>
        <taxon>Cuscuteae</taxon>
        <taxon>Cuscuta</taxon>
        <taxon>Cuscuta subgen. Cuscuta</taxon>
    </lineage>
</organism>
<dbReference type="EMBL" id="CAMAPF010000999">
    <property type="protein sequence ID" value="CAH9137250.1"/>
    <property type="molecule type" value="Genomic_DNA"/>
</dbReference>
<dbReference type="AlphaFoldDB" id="A0AAV0FNM5"/>
<feature type="non-terminal residue" evidence="2">
    <location>
        <position position="345"/>
    </location>
</feature>